<feature type="domain" description="GHMP kinase C-terminal" evidence="3">
    <location>
        <begin position="35"/>
        <end position="83"/>
    </location>
</feature>
<keyword evidence="1" id="KW-0547">Nucleotide-binding</keyword>
<dbReference type="PANTHER" id="PTHR10457">
    <property type="entry name" value="MEVALONATE KINASE/GALACTOKINASE"/>
    <property type="match status" value="1"/>
</dbReference>
<evidence type="ECO:0000313" key="4">
    <source>
        <dbReference type="EMBL" id="CAD7443025.1"/>
    </source>
</evidence>
<name>A0A7R9EZI4_9NEOP</name>
<dbReference type="Gene3D" id="3.30.70.3170">
    <property type="match status" value="1"/>
</dbReference>
<dbReference type="SUPFAM" id="SSF55060">
    <property type="entry name" value="GHMP Kinase, C-terminal domain"/>
    <property type="match status" value="1"/>
</dbReference>
<accession>A0A7R9EZI4</accession>
<reference evidence="4" key="1">
    <citation type="submission" date="2020-11" db="EMBL/GenBank/DDBJ databases">
        <authorList>
            <person name="Tran Van P."/>
        </authorList>
    </citation>
    <scope>NUCLEOTIDE SEQUENCE</scope>
</reference>
<evidence type="ECO:0000259" key="3">
    <source>
        <dbReference type="Pfam" id="PF08544"/>
    </source>
</evidence>
<dbReference type="GO" id="GO:0005524">
    <property type="term" value="F:ATP binding"/>
    <property type="evidence" value="ECO:0007669"/>
    <property type="project" value="UniProtKB-KW"/>
</dbReference>
<dbReference type="Pfam" id="PF08544">
    <property type="entry name" value="GHMP_kinases_C"/>
    <property type="match status" value="1"/>
</dbReference>
<dbReference type="EMBL" id="OD565951">
    <property type="protein sequence ID" value="CAD7443025.1"/>
    <property type="molecule type" value="Genomic_DNA"/>
</dbReference>
<sequence length="208" mass="22785">MCCKVSSNLNRTDINFIIINNCFKTGAREQMPAEKALKQLGKLMTKSHESLKTLYECSHPELDKLVALSDGIALGCRLTGAGLQSPTLSLPDQPAGSQLARSCFKLVGFGPDQYSVYRLYLTWFPLGLNPPSTSWGGCVVALTTKDTVESYIKILKESFYETNSATKGKDLNMFVFATEPSGGAQIIRAIISRGNERTPVYGRLLTGY</sequence>
<dbReference type="GO" id="GO:0005829">
    <property type="term" value="C:cytosol"/>
    <property type="evidence" value="ECO:0007669"/>
    <property type="project" value="TreeGrafter"/>
</dbReference>
<dbReference type="GO" id="GO:0006012">
    <property type="term" value="P:galactose metabolic process"/>
    <property type="evidence" value="ECO:0007669"/>
    <property type="project" value="TreeGrafter"/>
</dbReference>
<dbReference type="Gene3D" id="3.30.70.890">
    <property type="entry name" value="GHMP kinase, C-terminal domain"/>
    <property type="match status" value="1"/>
</dbReference>
<dbReference type="PANTHER" id="PTHR10457:SF7">
    <property type="entry name" value="GALACTOKINASE-RELATED"/>
    <property type="match status" value="1"/>
</dbReference>
<evidence type="ECO:0000256" key="2">
    <source>
        <dbReference type="ARBA" id="ARBA00022840"/>
    </source>
</evidence>
<dbReference type="AlphaFoldDB" id="A0A7R9EZI4"/>
<proteinExistence type="predicted"/>
<gene>
    <name evidence="4" type="ORF">TBIB3V08_LOCUS5438</name>
</gene>
<keyword evidence="2" id="KW-0067">ATP-binding</keyword>
<dbReference type="InterPro" id="IPR013750">
    <property type="entry name" value="GHMP_kinase_C_dom"/>
</dbReference>
<protein>
    <recommendedName>
        <fullName evidence="3">GHMP kinase C-terminal domain-containing protein</fullName>
    </recommendedName>
</protein>
<evidence type="ECO:0000256" key="1">
    <source>
        <dbReference type="ARBA" id="ARBA00022741"/>
    </source>
</evidence>
<organism evidence="4">
    <name type="scientific">Timema bartmani</name>
    <dbReference type="NCBI Taxonomy" id="61472"/>
    <lineage>
        <taxon>Eukaryota</taxon>
        <taxon>Metazoa</taxon>
        <taxon>Ecdysozoa</taxon>
        <taxon>Arthropoda</taxon>
        <taxon>Hexapoda</taxon>
        <taxon>Insecta</taxon>
        <taxon>Pterygota</taxon>
        <taxon>Neoptera</taxon>
        <taxon>Polyneoptera</taxon>
        <taxon>Phasmatodea</taxon>
        <taxon>Timematodea</taxon>
        <taxon>Timematoidea</taxon>
        <taxon>Timematidae</taxon>
        <taxon>Timema</taxon>
    </lineage>
</organism>
<dbReference type="GO" id="GO:0004335">
    <property type="term" value="F:galactokinase activity"/>
    <property type="evidence" value="ECO:0007669"/>
    <property type="project" value="TreeGrafter"/>
</dbReference>
<dbReference type="InterPro" id="IPR036554">
    <property type="entry name" value="GHMP_kinase_C_sf"/>
</dbReference>